<evidence type="ECO:0000313" key="6">
    <source>
        <dbReference type="EMBL" id="NYI97061.1"/>
    </source>
</evidence>
<accession>A0A853BRE4</accession>
<dbReference type="InterPro" id="IPR025996">
    <property type="entry name" value="MT1864/Rv1816-like_C"/>
</dbReference>
<dbReference type="RefSeq" id="WP_179768335.1">
    <property type="nucleotide sequence ID" value="NZ_JACCFO010000001.1"/>
</dbReference>
<dbReference type="InterPro" id="IPR050109">
    <property type="entry name" value="HTH-type_TetR-like_transc_reg"/>
</dbReference>
<proteinExistence type="predicted"/>
<evidence type="ECO:0000313" key="7">
    <source>
        <dbReference type="Proteomes" id="UP000575985"/>
    </source>
</evidence>
<dbReference type="InterPro" id="IPR009057">
    <property type="entry name" value="Homeodomain-like_sf"/>
</dbReference>
<evidence type="ECO:0000259" key="5">
    <source>
        <dbReference type="PROSITE" id="PS50977"/>
    </source>
</evidence>
<evidence type="ECO:0000256" key="1">
    <source>
        <dbReference type="ARBA" id="ARBA00023015"/>
    </source>
</evidence>
<dbReference type="InterPro" id="IPR001647">
    <property type="entry name" value="HTH_TetR"/>
</dbReference>
<dbReference type="Pfam" id="PF13305">
    <property type="entry name" value="TetR_C_33"/>
    <property type="match status" value="1"/>
</dbReference>
<keyword evidence="1" id="KW-0805">Transcription regulation</keyword>
<dbReference type="SUPFAM" id="SSF46689">
    <property type="entry name" value="Homeodomain-like"/>
    <property type="match status" value="1"/>
</dbReference>
<reference evidence="6 7" key="1">
    <citation type="submission" date="2020-07" db="EMBL/GenBank/DDBJ databases">
        <title>Sequencing the genomes of 1000 actinobacteria strains.</title>
        <authorList>
            <person name="Klenk H.-P."/>
        </authorList>
    </citation>
    <scope>NUCLEOTIDE SEQUENCE [LARGE SCALE GENOMIC DNA]</scope>
    <source>
        <strain evidence="6 7">DSM 45927</strain>
    </source>
</reference>
<organism evidence="6 7">
    <name type="scientific">Streptomonospora nanhaiensis</name>
    <dbReference type="NCBI Taxonomy" id="1323731"/>
    <lineage>
        <taxon>Bacteria</taxon>
        <taxon>Bacillati</taxon>
        <taxon>Actinomycetota</taxon>
        <taxon>Actinomycetes</taxon>
        <taxon>Streptosporangiales</taxon>
        <taxon>Nocardiopsidaceae</taxon>
        <taxon>Streptomonospora</taxon>
    </lineage>
</organism>
<feature type="domain" description="HTH tetR-type" evidence="5">
    <location>
        <begin position="10"/>
        <end position="70"/>
    </location>
</feature>
<dbReference type="Gene3D" id="1.10.357.10">
    <property type="entry name" value="Tetracycline Repressor, domain 2"/>
    <property type="match status" value="1"/>
</dbReference>
<dbReference type="PANTHER" id="PTHR30055">
    <property type="entry name" value="HTH-TYPE TRANSCRIPTIONAL REGULATOR RUTR"/>
    <property type="match status" value="1"/>
</dbReference>
<dbReference type="PROSITE" id="PS50977">
    <property type="entry name" value="HTH_TETR_2"/>
    <property type="match status" value="1"/>
</dbReference>
<dbReference type="EMBL" id="JACCFO010000001">
    <property type="protein sequence ID" value="NYI97061.1"/>
    <property type="molecule type" value="Genomic_DNA"/>
</dbReference>
<gene>
    <name evidence="6" type="ORF">HNR12_003338</name>
</gene>
<dbReference type="Proteomes" id="UP000575985">
    <property type="component" value="Unassembled WGS sequence"/>
</dbReference>
<dbReference type="AlphaFoldDB" id="A0A853BRE4"/>
<dbReference type="Pfam" id="PF00440">
    <property type="entry name" value="TetR_N"/>
    <property type="match status" value="1"/>
</dbReference>
<dbReference type="GO" id="GO:0000976">
    <property type="term" value="F:transcription cis-regulatory region binding"/>
    <property type="evidence" value="ECO:0007669"/>
    <property type="project" value="TreeGrafter"/>
</dbReference>
<evidence type="ECO:0000256" key="2">
    <source>
        <dbReference type="ARBA" id="ARBA00023125"/>
    </source>
</evidence>
<evidence type="ECO:0000256" key="4">
    <source>
        <dbReference type="PROSITE-ProRule" id="PRU00335"/>
    </source>
</evidence>
<evidence type="ECO:0000256" key="3">
    <source>
        <dbReference type="ARBA" id="ARBA00023163"/>
    </source>
</evidence>
<dbReference type="InterPro" id="IPR036271">
    <property type="entry name" value="Tet_transcr_reg_TetR-rel_C_sf"/>
</dbReference>
<comment type="caution">
    <text evidence="6">The sequence shown here is derived from an EMBL/GenBank/DDBJ whole genome shotgun (WGS) entry which is preliminary data.</text>
</comment>
<feature type="DNA-binding region" description="H-T-H motif" evidence="4">
    <location>
        <begin position="33"/>
        <end position="52"/>
    </location>
</feature>
<sequence>MPERTGYHHGDLRRALLDAAVELIAERGTAAVSLRELARRAEVSHAAPAHHFTDKAGLFTAIAVDGFRMLADSLAAAERAGEVPEPVDPDNPSGALYEMGLRYVRFALEHPGHFDVMFRSELYHADDPELAAASARAAALLETAVPGGPGGPRTPAYTLAAWSAAHGFAVLWREGVVDTSMRGDDPEKLFRQVAAVLFHGYTTTPAG</sequence>
<protein>
    <submittedName>
        <fullName evidence="6">AcrR family transcriptional regulator</fullName>
    </submittedName>
</protein>
<dbReference type="SUPFAM" id="SSF48498">
    <property type="entry name" value="Tetracyclin repressor-like, C-terminal domain"/>
    <property type="match status" value="1"/>
</dbReference>
<keyword evidence="2 4" id="KW-0238">DNA-binding</keyword>
<keyword evidence="7" id="KW-1185">Reference proteome</keyword>
<dbReference type="GO" id="GO:0003700">
    <property type="term" value="F:DNA-binding transcription factor activity"/>
    <property type="evidence" value="ECO:0007669"/>
    <property type="project" value="TreeGrafter"/>
</dbReference>
<dbReference type="PANTHER" id="PTHR30055:SF220">
    <property type="entry name" value="TETR-FAMILY REGULATORY PROTEIN"/>
    <property type="match status" value="1"/>
</dbReference>
<keyword evidence="3" id="KW-0804">Transcription</keyword>
<dbReference type="PRINTS" id="PR00455">
    <property type="entry name" value="HTHTETR"/>
</dbReference>
<name>A0A853BRE4_9ACTN</name>